<dbReference type="InterPro" id="IPR022684">
    <property type="entry name" value="Calpain_cysteine_protease"/>
</dbReference>
<dbReference type="GO" id="GO:0006508">
    <property type="term" value="P:proteolysis"/>
    <property type="evidence" value="ECO:0007669"/>
    <property type="project" value="UniProtKB-KW"/>
</dbReference>
<evidence type="ECO:0000256" key="4">
    <source>
        <dbReference type="ARBA" id="ARBA00022807"/>
    </source>
</evidence>
<dbReference type="Gene3D" id="3.90.70.10">
    <property type="entry name" value="Cysteine proteinases"/>
    <property type="match status" value="1"/>
</dbReference>
<dbReference type="PROSITE" id="PS50203">
    <property type="entry name" value="CALPAIN_CAT"/>
    <property type="match status" value="1"/>
</dbReference>
<evidence type="ECO:0000256" key="2">
    <source>
        <dbReference type="ARBA" id="ARBA00022670"/>
    </source>
</evidence>
<keyword evidence="3 6" id="KW-0378">Hydrolase</keyword>
<dbReference type="GO" id="GO:0004198">
    <property type="term" value="F:calcium-dependent cysteine-type endopeptidase activity"/>
    <property type="evidence" value="ECO:0007669"/>
    <property type="project" value="InterPro"/>
</dbReference>
<keyword evidence="9" id="KW-1185">Reference proteome</keyword>
<dbReference type="AlphaFoldDB" id="A0A1L7WKY5"/>
<dbReference type="InterPro" id="IPR001300">
    <property type="entry name" value="Peptidase_C2_calpain_cat"/>
</dbReference>
<evidence type="ECO:0000256" key="6">
    <source>
        <dbReference type="PROSITE-ProRule" id="PRU00239"/>
    </source>
</evidence>
<gene>
    <name evidence="8" type="ORF">PAC_03307</name>
</gene>
<proteinExistence type="inferred from homology"/>
<dbReference type="SMART" id="SM00230">
    <property type="entry name" value="CysPc"/>
    <property type="match status" value="1"/>
</dbReference>
<sequence>MSDSDSNEEKGNGKAIVTPKVQRRILPTCFVRIGHGPKDLPAAETRKRIKDILEKPSFFVDGAAGNDVRQGHLGNCWIAVVRSWPSALEISGGDFDDEAVTAEQRYRELYQRNSHASYFGKCQDPNKTWFPLLEKAYAKAHGDYSSIQGGAAGDAFEDLTGGVTTSLLPVGLLDKTAFWNQLTLANKELIFCCSSQQEERGLVSPHVYSVFRALETHGKRLLLIRNPHGQGEWTGAWSDGSKEWTPEWMFRLDHRFGDDGLFSDDRNIAQMWTCLDVPYMTEYNKRKFSFTLSKAAPDKKKTKFLAAKLKKRAKARANLGEDASVIPAARSSKVDTTKTNSKVLKRTTRLSTKMSKAEEPIIKSENISKTVSEVAPNVVVDITTKSSDATVSSDVDDESDINSEVSDISIDEVEEMSEEDDSSDGDAMIQNIIRDEKKDKSKIEGEDDKLLELISY</sequence>
<comment type="similarity">
    <text evidence="1">Belongs to the peptidase C2 family.</text>
</comment>
<dbReference type="Pfam" id="PF00648">
    <property type="entry name" value="Peptidase_C2"/>
    <property type="match status" value="2"/>
</dbReference>
<dbReference type="Proteomes" id="UP000184330">
    <property type="component" value="Unassembled WGS sequence"/>
</dbReference>
<reference evidence="8 9" key="1">
    <citation type="submission" date="2016-03" db="EMBL/GenBank/DDBJ databases">
        <authorList>
            <person name="Ploux O."/>
        </authorList>
    </citation>
    <scope>NUCLEOTIDE SEQUENCE [LARGE SCALE GENOMIC DNA]</scope>
    <source>
        <strain evidence="8 9">UAMH 11012</strain>
    </source>
</reference>
<dbReference type="STRING" id="576137.A0A1L7WKY5"/>
<evidence type="ECO:0000256" key="1">
    <source>
        <dbReference type="ARBA" id="ARBA00007623"/>
    </source>
</evidence>
<protein>
    <recommendedName>
        <fullName evidence="7">Calpain catalytic domain-containing protein</fullName>
    </recommendedName>
</protein>
<dbReference type="PANTHER" id="PTHR10183:SF379">
    <property type="entry name" value="CALPAIN-5"/>
    <property type="match status" value="1"/>
</dbReference>
<keyword evidence="2 6" id="KW-0645">Protease</keyword>
<feature type="domain" description="Calpain catalytic" evidence="7">
    <location>
        <begin position="47"/>
        <end position="262"/>
    </location>
</feature>
<dbReference type="PANTHER" id="PTHR10183">
    <property type="entry name" value="CALPAIN"/>
    <property type="match status" value="1"/>
</dbReference>
<evidence type="ECO:0000313" key="9">
    <source>
        <dbReference type="Proteomes" id="UP000184330"/>
    </source>
</evidence>
<name>A0A1L7WKY5_9HELO</name>
<dbReference type="SUPFAM" id="SSF54001">
    <property type="entry name" value="Cysteine proteinases"/>
    <property type="match status" value="1"/>
</dbReference>
<dbReference type="InterPro" id="IPR038765">
    <property type="entry name" value="Papain-like_cys_pep_sf"/>
</dbReference>
<keyword evidence="4 6" id="KW-0788">Thiol protease</keyword>
<organism evidence="8 9">
    <name type="scientific">Phialocephala subalpina</name>
    <dbReference type="NCBI Taxonomy" id="576137"/>
    <lineage>
        <taxon>Eukaryota</taxon>
        <taxon>Fungi</taxon>
        <taxon>Dikarya</taxon>
        <taxon>Ascomycota</taxon>
        <taxon>Pezizomycotina</taxon>
        <taxon>Leotiomycetes</taxon>
        <taxon>Helotiales</taxon>
        <taxon>Mollisiaceae</taxon>
        <taxon>Phialocephala</taxon>
        <taxon>Phialocephala fortinii species complex</taxon>
    </lineage>
</organism>
<evidence type="ECO:0000256" key="3">
    <source>
        <dbReference type="ARBA" id="ARBA00022801"/>
    </source>
</evidence>
<evidence type="ECO:0000256" key="5">
    <source>
        <dbReference type="PIRSR" id="PIRSR622684-1"/>
    </source>
</evidence>
<evidence type="ECO:0000259" key="7">
    <source>
        <dbReference type="PROSITE" id="PS50203"/>
    </source>
</evidence>
<feature type="active site" evidence="5 6">
    <location>
        <position position="206"/>
    </location>
</feature>
<evidence type="ECO:0000313" key="8">
    <source>
        <dbReference type="EMBL" id="CZR53429.1"/>
    </source>
</evidence>
<dbReference type="EMBL" id="FJOG01000003">
    <property type="protein sequence ID" value="CZR53429.1"/>
    <property type="molecule type" value="Genomic_DNA"/>
</dbReference>
<feature type="active site" evidence="5 6">
    <location>
        <position position="226"/>
    </location>
</feature>
<accession>A0A1L7WKY5</accession>
<dbReference type="OrthoDB" id="424753at2759"/>
<feature type="active site" evidence="5 6">
    <location>
        <position position="76"/>
    </location>
</feature>